<sequence>MNDLDHVNFQITNCSYWRSVVGDDLLGKIDEPPSLVRLLFQDGGGTFKRDFDTKVADLVLVEVTKRVSEVTSLKADLVVVAEKCLCDEVLLGGKEEEVTALRVDLAKMAEAKAELEKNLVDTERAVLFEHKRGFLKVARQARLLAPGVDLSAMHVEKELRFGKLEQRALQVKVKVQRYRGKAFHSNGTILSSYSMPEYEPQREKLGNNANGWKIKYYKGVKDHASARYMYTELNTFTRCIFHEYLNEDGKSIEPNWYLVYTLFIKDSLVYD</sequence>
<dbReference type="GO" id="GO:0000712">
    <property type="term" value="P:resolution of meiotic recombination intermediates"/>
    <property type="evidence" value="ECO:0007669"/>
    <property type="project" value="TreeGrafter"/>
</dbReference>
<dbReference type="AlphaFoldDB" id="A0A151RC11"/>
<comment type="catalytic activity">
    <reaction evidence="1">
        <text>ATP-dependent breakage, passage and rejoining of double-stranded DNA.</text>
        <dbReference type="EC" id="5.6.2.2"/>
    </reaction>
</comment>
<dbReference type="STRING" id="3821.A0A151RC11"/>
<dbReference type="InterPro" id="IPR013760">
    <property type="entry name" value="Topo_IIA-like_dom_sf"/>
</dbReference>
<evidence type="ECO:0000256" key="3">
    <source>
        <dbReference type="ARBA" id="ARBA00012895"/>
    </source>
</evidence>
<keyword evidence="9" id="KW-0175">Coiled coil</keyword>
<evidence type="ECO:0000256" key="4">
    <source>
        <dbReference type="ARBA" id="ARBA00022741"/>
    </source>
</evidence>
<keyword evidence="8" id="KW-0413">Isomerase</keyword>
<dbReference type="Gene3D" id="3.30.1490.30">
    <property type="match status" value="1"/>
</dbReference>
<dbReference type="GO" id="GO:0005634">
    <property type="term" value="C:nucleus"/>
    <property type="evidence" value="ECO:0007669"/>
    <property type="project" value="TreeGrafter"/>
</dbReference>
<protein>
    <recommendedName>
        <fullName evidence="3">DNA topoisomerase (ATP-hydrolyzing)</fullName>
        <ecNumber evidence="3">5.6.2.2</ecNumber>
    </recommendedName>
</protein>
<name>A0A151RC11_CAJCA</name>
<feature type="coiled-coil region" evidence="9">
    <location>
        <begin position="98"/>
        <end position="125"/>
    </location>
</feature>
<evidence type="ECO:0000256" key="7">
    <source>
        <dbReference type="ARBA" id="ARBA00023125"/>
    </source>
</evidence>
<keyword evidence="5" id="KW-0067">ATP-binding</keyword>
<dbReference type="PANTHER" id="PTHR10169:SF38">
    <property type="entry name" value="DNA TOPOISOMERASE 2"/>
    <property type="match status" value="1"/>
</dbReference>
<evidence type="ECO:0000256" key="8">
    <source>
        <dbReference type="ARBA" id="ARBA00023235"/>
    </source>
</evidence>
<evidence type="ECO:0000256" key="2">
    <source>
        <dbReference type="ARBA" id="ARBA00001946"/>
    </source>
</evidence>
<dbReference type="InterPro" id="IPR050634">
    <property type="entry name" value="DNA_Topoisomerase_II"/>
</dbReference>
<dbReference type="Proteomes" id="UP000075243">
    <property type="component" value="Unassembled WGS sequence"/>
</dbReference>
<evidence type="ECO:0000256" key="9">
    <source>
        <dbReference type="SAM" id="Coils"/>
    </source>
</evidence>
<organism evidence="10 11">
    <name type="scientific">Cajanus cajan</name>
    <name type="common">Pigeon pea</name>
    <name type="synonym">Cajanus indicus</name>
    <dbReference type="NCBI Taxonomy" id="3821"/>
    <lineage>
        <taxon>Eukaryota</taxon>
        <taxon>Viridiplantae</taxon>
        <taxon>Streptophyta</taxon>
        <taxon>Embryophyta</taxon>
        <taxon>Tracheophyta</taxon>
        <taxon>Spermatophyta</taxon>
        <taxon>Magnoliopsida</taxon>
        <taxon>eudicotyledons</taxon>
        <taxon>Gunneridae</taxon>
        <taxon>Pentapetalae</taxon>
        <taxon>rosids</taxon>
        <taxon>fabids</taxon>
        <taxon>Fabales</taxon>
        <taxon>Fabaceae</taxon>
        <taxon>Papilionoideae</taxon>
        <taxon>50 kb inversion clade</taxon>
        <taxon>NPAAA clade</taxon>
        <taxon>indigoferoid/millettioid clade</taxon>
        <taxon>Phaseoleae</taxon>
        <taxon>Cajanus</taxon>
    </lineage>
</organism>
<keyword evidence="11" id="KW-1185">Reference proteome</keyword>
<keyword evidence="6" id="KW-0799">Topoisomerase</keyword>
<evidence type="ECO:0000256" key="1">
    <source>
        <dbReference type="ARBA" id="ARBA00000185"/>
    </source>
</evidence>
<dbReference type="SUPFAM" id="SSF56719">
    <property type="entry name" value="Type II DNA topoisomerase"/>
    <property type="match status" value="1"/>
</dbReference>
<dbReference type="GO" id="GO:0000819">
    <property type="term" value="P:sister chromatid segregation"/>
    <property type="evidence" value="ECO:0007669"/>
    <property type="project" value="TreeGrafter"/>
</dbReference>
<proteinExistence type="predicted"/>
<dbReference type="EC" id="5.6.2.2" evidence="3"/>
<dbReference type="Gramene" id="C.cajan_37365.t">
    <property type="protein sequence ID" value="C.cajan_37365.t"/>
    <property type="gene ID" value="C.cajan_37365"/>
</dbReference>
<dbReference type="PANTHER" id="PTHR10169">
    <property type="entry name" value="DNA TOPOISOMERASE/GYRASE"/>
    <property type="match status" value="1"/>
</dbReference>
<reference evidence="10" key="1">
    <citation type="journal article" date="2012" name="Nat. Biotechnol.">
        <title>Draft genome sequence of pigeonpea (Cajanus cajan), an orphan legume crop of resource-poor farmers.</title>
        <authorList>
            <person name="Varshney R.K."/>
            <person name="Chen W."/>
            <person name="Li Y."/>
            <person name="Bharti A.K."/>
            <person name="Saxena R.K."/>
            <person name="Schlueter J.A."/>
            <person name="Donoghue M.T."/>
            <person name="Azam S."/>
            <person name="Fan G."/>
            <person name="Whaley A.M."/>
            <person name="Farmer A.D."/>
            <person name="Sheridan J."/>
            <person name="Iwata A."/>
            <person name="Tuteja R."/>
            <person name="Penmetsa R.V."/>
            <person name="Wu W."/>
            <person name="Upadhyaya H.D."/>
            <person name="Yang S.P."/>
            <person name="Shah T."/>
            <person name="Saxena K.B."/>
            <person name="Michael T."/>
            <person name="McCombie W.R."/>
            <person name="Yang B."/>
            <person name="Zhang G."/>
            <person name="Yang H."/>
            <person name="Wang J."/>
            <person name="Spillane C."/>
            <person name="Cook D.R."/>
            <person name="May G.D."/>
            <person name="Xu X."/>
            <person name="Jackson S.A."/>
        </authorList>
    </citation>
    <scope>NUCLEOTIDE SEQUENCE [LARGE SCALE GENOMIC DNA]</scope>
</reference>
<dbReference type="GO" id="GO:0005524">
    <property type="term" value="F:ATP binding"/>
    <property type="evidence" value="ECO:0007669"/>
    <property type="project" value="UniProtKB-KW"/>
</dbReference>
<dbReference type="EMBL" id="KQ483854">
    <property type="protein sequence ID" value="KYP40150.1"/>
    <property type="molecule type" value="Genomic_DNA"/>
</dbReference>
<keyword evidence="4" id="KW-0547">Nucleotide-binding</keyword>
<accession>A0A151RC11</accession>
<evidence type="ECO:0000313" key="10">
    <source>
        <dbReference type="EMBL" id="KYP40150.1"/>
    </source>
</evidence>
<comment type="cofactor">
    <cofactor evidence="2">
        <name>Mg(2+)</name>
        <dbReference type="ChEBI" id="CHEBI:18420"/>
    </cofactor>
</comment>
<evidence type="ECO:0000256" key="6">
    <source>
        <dbReference type="ARBA" id="ARBA00023029"/>
    </source>
</evidence>
<dbReference type="GO" id="GO:0003918">
    <property type="term" value="F:DNA topoisomerase type II (double strand cut, ATP-hydrolyzing) activity"/>
    <property type="evidence" value="ECO:0007669"/>
    <property type="project" value="UniProtKB-EC"/>
</dbReference>
<evidence type="ECO:0000313" key="11">
    <source>
        <dbReference type="Proteomes" id="UP000075243"/>
    </source>
</evidence>
<gene>
    <name evidence="10" type="ORF">KK1_038519</name>
</gene>
<dbReference type="GO" id="GO:0003677">
    <property type="term" value="F:DNA binding"/>
    <property type="evidence" value="ECO:0007669"/>
    <property type="project" value="UniProtKB-KW"/>
</dbReference>
<evidence type="ECO:0000256" key="5">
    <source>
        <dbReference type="ARBA" id="ARBA00022840"/>
    </source>
</evidence>
<keyword evidence="7" id="KW-0238">DNA-binding</keyword>